<organism evidence="1 2">
    <name type="scientific">Laccaria amethystina LaAM-08-1</name>
    <dbReference type="NCBI Taxonomy" id="1095629"/>
    <lineage>
        <taxon>Eukaryota</taxon>
        <taxon>Fungi</taxon>
        <taxon>Dikarya</taxon>
        <taxon>Basidiomycota</taxon>
        <taxon>Agaricomycotina</taxon>
        <taxon>Agaricomycetes</taxon>
        <taxon>Agaricomycetidae</taxon>
        <taxon>Agaricales</taxon>
        <taxon>Agaricineae</taxon>
        <taxon>Hydnangiaceae</taxon>
        <taxon>Laccaria</taxon>
    </lineage>
</organism>
<dbReference type="HOGENOM" id="CLU_152696_0_0_1"/>
<dbReference type="EMBL" id="KN838841">
    <property type="protein sequence ID" value="KIJ93478.1"/>
    <property type="molecule type" value="Genomic_DNA"/>
</dbReference>
<reference evidence="2" key="2">
    <citation type="submission" date="2015-01" db="EMBL/GenBank/DDBJ databases">
        <title>Evolutionary Origins and Diversification of the Mycorrhizal Mutualists.</title>
        <authorList>
            <consortium name="DOE Joint Genome Institute"/>
            <consortium name="Mycorrhizal Genomics Consortium"/>
            <person name="Kohler A."/>
            <person name="Kuo A."/>
            <person name="Nagy L.G."/>
            <person name="Floudas D."/>
            <person name="Copeland A."/>
            <person name="Barry K.W."/>
            <person name="Cichocki N."/>
            <person name="Veneault-Fourrey C."/>
            <person name="LaButti K."/>
            <person name="Lindquist E.A."/>
            <person name="Lipzen A."/>
            <person name="Lundell T."/>
            <person name="Morin E."/>
            <person name="Murat C."/>
            <person name="Riley R."/>
            <person name="Ohm R."/>
            <person name="Sun H."/>
            <person name="Tunlid A."/>
            <person name="Henrissat B."/>
            <person name="Grigoriev I.V."/>
            <person name="Hibbett D.S."/>
            <person name="Martin F."/>
        </authorList>
    </citation>
    <scope>NUCLEOTIDE SEQUENCE [LARGE SCALE GENOMIC DNA]</scope>
    <source>
        <strain evidence="2">LaAM-08-1</strain>
    </source>
</reference>
<sequence>DMAIASPPKGVVPAFGSSHSTGGVFQGRALGNAIGDANEVWEEMDIFTKGLAQKPIKGKIHFYISNLNPPDVNIAQSSFIANVHDIGKCETIQDVISCGSRDYSPIRRKF</sequence>
<dbReference type="Proteomes" id="UP000054477">
    <property type="component" value="Unassembled WGS sequence"/>
</dbReference>
<gene>
    <name evidence="1" type="ORF">K443DRAFT_112006</name>
</gene>
<keyword evidence="2" id="KW-1185">Reference proteome</keyword>
<proteinExistence type="predicted"/>
<accession>A0A0C9WXB6</accession>
<feature type="non-terminal residue" evidence="1">
    <location>
        <position position="1"/>
    </location>
</feature>
<dbReference type="AlphaFoldDB" id="A0A0C9WXB6"/>
<dbReference type="OrthoDB" id="3070904at2759"/>
<protein>
    <submittedName>
        <fullName evidence="1">Uncharacterized protein</fullName>
    </submittedName>
</protein>
<evidence type="ECO:0000313" key="2">
    <source>
        <dbReference type="Proteomes" id="UP000054477"/>
    </source>
</evidence>
<reference evidence="1 2" key="1">
    <citation type="submission" date="2014-04" db="EMBL/GenBank/DDBJ databases">
        <authorList>
            <consortium name="DOE Joint Genome Institute"/>
            <person name="Kuo A."/>
            <person name="Kohler A."/>
            <person name="Nagy L.G."/>
            <person name="Floudas D."/>
            <person name="Copeland A."/>
            <person name="Barry K.W."/>
            <person name="Cichocki N."/>
            <person name="Veneault-Fourrey C."/>
            <person name="LaButti K."/>
            <person name="Lindquist E.A."/>
            <person name="Lipzen A."/>
            <person name="Lundell T."/>
            <person name="Morin E."/>
            <person name="Murat C."/>
            <person name="Sun H."/>
            <person name="Tunlid A."/>
            <person name="Henrissat B."/>
            <person name="Grigoriev I.V."/>
            <person name="Hibbett D.S."/>
            <person name="Martin F."/>
            <person name="Nordberg H.P."/>
            <person name="Cantor M.N."/>
            <person name="Hua S.X."/>
        </authorList>
    </citation>
    <scope>NUCLEOTIDE SEQUENCE [LARGE SCALE GENOMIC DNA]</scope>
    <source>
        <strain evidence="1 2">LaAM-08-1</strain>
    </source>
</reference>
<name>A0A0C9WXB6_9AGAR</name>
<evidence type="ECO:0000313" key="1">
    <source>
        <dbReference type="EMBL" id="KIJ93478.1"/>
    </source>
</evidence>